<dbReference type="Proteomes" id="UP000799750">
    <property type="component" value="Unassembled WGS sequence"/>
</dbReference>
<dbReference type="OrthoDB" id="5376804at2759"/>
<feature type="compositionally biased region" description="Basic and acidic residues" evidence="1">
    <location>
        <begin position="7"/>
        <end position="16"/>
    </location>
</feature>
<sequence length="471" mass="52051">MAASDFPTEHRGREQSLLHQQETEFDALAPSGDPRSMSRESYLVDRMETRAANDPSPDVIQRKSPKPVREPIRGQPAPDEVASSTRYQNSRRQRSNILHIYALPNGQRIDYDPYGVLMNVSTSNLTWAEDLLTPEFAEDARWALANITILTLSAAGCGQVPVTSKYAISSNELATNSTARAMAVTCAIYPCMRSYTPSITNNKLSEPQGDSSRMLPTYPQVTPDYWVNFPPFSNVLDNANFDYFGLQSPCHINDLIYTTQNMSSAPNTTTLYFYDAIHNRSSSLRNVSAPEQCIYRHSAGLGSILASQFQSSIFQGQLSEYLFSLGINTGIGGLNKRLSAVWNDGNATFEAVDGYLDKFAVAMTNQYRCWSGQLLGIGGFAMFSRRRFRGIDGASLDSGYSDELSTPVVLGAEKKAKKLLETEEIRKTASKVLSTQERSCLCAFCFPTQCGFPYCACLMASECSDDSTPRS</sequence>
<feature type="compositionally biased region" description="Basic and acidic residues" evidence="1">
    <location>
        <begin position="36"/>
        <end position="51"/>
    </location>
</feature>
<keyword evidence="3" id="KW-1185">Reference proteome</keyword>
<organism evidence="2 3">
    <name type="scientific">Lophium mytilinum</name>
    <dbReference type="NCBI Taxonomy" id="390894"/>
    <lineage>
        <taxon>Eukaryota</taxon>
        <taxon>Fungi</taxon>
        <taxon>Dikarya</taxon>
        <taxon>Ascomycota</taxon>
        <taxon>Pezizomycotina</taxon>
        <taxon>Dothideomycetes</taxon>
        <taxon>Pleosporomycetidae</taxon>
        <taxon>Mytilinidiales</taxon>
        <taxon>Mytilinidiaceae</taxon>
        <taxon>Lophium</taxon>
    </lineage>
</organism>
<accession>A0A6A6QMR0</accession>
<evidence type="ECO:0000313" key="3">
    <source>
        <dbReference type="Proteomes" id="UP000799750"/>
    </source>
</evidence>
<protein>
    <submittedName>
        <fullName evidence="2">Uncharacterized protein</fullName>
    </submittedName>
</protein>
<dbReference type="AlphaFoldDB" id="A0A6A6QMR0"/>
<gene>
    <name evidence="2" type="ORF">BU16DRAFT_591651</name>
</gene>
<evidence type="ECO:0000313" key="2">
    <source>
        <dbReference type="EMBL" id="KAF2493280.1"/>
    </source>
</evidence>
<proteinExistence type="predicted"/>
<dbReference type="EMBL" id="MU004192">
    <property type="protein sequence ID" value="KAF2493280.1"/>
    <property type="molecule type" value="Genomic_DNA"/>
</dbReference>
<reference evidence="2" key="1">
    <citation type="journal article" date="2020" name="Stud. Mycol.">
        <title>101 Dothideomycetes genomes: a test case for predicting lifestyles and emergence of pathogens.</title>
        <authorList>
            <person name="Haridas S."/>
            <person name="Albert R."/>
            <person name="Binder M."/>
            <person name="Bloem J."/>
            <person name="Labutti K."/>
            <person name="Salamov A."/>
            <person name="Andreopoulos B."/>
            <person name="Baker S."/>
            <person name="Barry K."/>
            <person name="Bills G."/>
            <person name="Bluhm B."/>
            <person name="Cannon C."/>
            <person name="Castanera R."/>
            <person name="Culley D."/>
            <person name="Daum C."/>
            <person name="Ezra D."/>
            <person name="Gonzalez J."/>
            <person name="Henrissat B."/>
            <person name="Kuo A."/>
            <person name="Liang C."/>
            <person name="Lipzen A."/>
            <person name="Lutzoni F."/>
            <person name="Magnuson J."/>
            <person name="Mondo S."/>
            <person name="Nolan M."/>
            <person name="Ohm R."/>
            <person name="Pangilinan J."/>
            <person name="Park H.-J."/>
            <person name="Ramirez L."/>
            <person name="Alfaro M."/>
            <person name="Sun H."/>
            <person name="Tritt A."/>
            <person name="Yoshinaga Y."/>
            <person name="Zwiers L.-H."/>
            <person name="Turgeon B."/>
            <person name="Goodwin S."/>
            <person name="Spatafora J."/>
            <person name="Crous P."/>
            <person name="Grigoriev I."/>
        </authorList>
    </citation>
    <scope>NUCLEOTIDE SEQUENCE</scope>
    <source>
        <strain evidence="2">CBS 269.34</strain>
    </source>
</reference>
<name>A0A6A6QMR0_9PEZI</name>
<feature type="region of interest" description="Disordered" evidence="1">
    <location>
        <begin position="1"/>
        <end position="90"/>
    </location>
</feature>
<evidence type="ECO:0000256" key="1">
    <source>
        <dbReference type="SAM" id="MobiDB-lite"/>
    </source>
</evidence>